<name>A0A3A8N1R9_9BACT</name>
<dbReference type="AlphaFoldDB" id="A0A3A8N1R9"/>
<evidence type="ECO:0000313" key="2">
    <source>
        <dbReference type="EMBL" id="RKH37480.1"/>
    </source>
</evidence>
<keyword evidence="1" id="KW-1133">Transmembrane helix</keyword>
<dbReference type="Proteomes" id="UP000272888">
    <property type="component" value="Unassembled WGS sequence"/>
</dbReference>
<reference evidence="3" key="1">
    <citation type="submission" date="2018-09" db="EMBL/GenBank/DDBJ databases">
        <authorList>
            <person name="Livingstone P.G."/>
            <person name="Whitworth D.E."/>
        </authorList>
    </citation>
    <scope>NUCLEOTIDE SEQUENCE [LARGE SCALE GENOMIC DNA]</scope>
    <source>
        <strain evidence="3">CA051B</strain>
    </source>
</reference>
<proteinExistence type="predicted"/>
<protein>
    <recommendedName>
        <fullName evidence="4">Serine/threonine protein kinase</fullName>
    </recommendedName>
</protein>
<feature type="transmembrane region" description="Helical" evidence="1">
    <location>
        <begin position="20"/>
        <end position="41"/>
    </location>
</feature>
<organism evidence="2 3">
    <name type="scientific">Corallococcus llansteffanensis</name>
    <dbReference type="NCBI Taxonomy" id="2316731"/>
    <lineage>
        <taxon>Bacteria</taxon>
        <taxon>Pseudomonadati</taxon>
        <taxon>Myxococcota</taxon>
        <taxon>Myxococcia</taxon>
        <taxon>Myxococcales</taxon>
        <taxon>Cystobacterineae</taxon>
        <taxon>Myxococcaceae</taxon>
        <taxon>Corallococcus</taxon>
    </lineage>
</organism>
<evidence type="ECO:0000313" key="3">
    <source>
        <dbReference type="Proteomes" id="UP000272888"/>
    </source>
</evidence>
<gene>
    <name evidence="2" type="ORF">D7V93_42030</name>
</gene>
<evidence type="ECO:0000256" key="1">
    <source>
        <dbReference type="SAM" id="Phobius"/>
    </source>
</evidence>
<keyword evidence="1" id="KW-0472">Membrane</keyword>
<sequence>MAPVHATATDAPPPSALSRLRTPLIIGAGVVLVGAVVAAVFMPGGGVEIVNAQDGERVYVSGIRLEEDRTLPPSAPAGSLLVATAVDGQLHRFGKVMQTERIDLRTLADAAPPPDSTGTLSVTGPTGCRVALGKQLLEGTTPLASRLPAGREFEVRITCGNRPDVVRWVMAVPGQGVALDVP</sequence>
<evidence type="ECO:0008006" key="4">
    <source>
        <dbReference type="Google" id="ProtNLM"/>
    </source>
</evidence>
<accession>A0A3A8N1R9</accession>
<comment type="caution">
    <text evidence="2">The sequence shown here is derived from an EMBL/GenBank/DDBJ whole genome shotgun (WGS) entry which is preliminary data.</text>
</comment>
<dbReference type="EMBL" id="RAWB01000915">
    <property type="protein sequence ID" value="RKH37480.1"/>
    <property type="molecule type" value="Genomic_DNA"/>
</dbReference>
<keyword evidence="1" id="KW-0812">Transmembrane</keyword>
<keyword evidence="3" id="KW-1185">Reference proteome</keyword>